<dbReference type="GO" id="GO:0070206">
    <property type="term" value="P:protein trimerization"/>
    <property type="evidence" value="ECO:0007669"/>
    <property type="project" value="InterPro"/>
</dbReference>
<evidence type="ECO:0000256" key="2">
    <source>
        <dbReference type="SAM" id="MobiDB-lite"/>
    </source>
</evidence>
<dbReference type="InterPro" id="IPR019734">
    <property type="entry name" value="TPR_rpt"/>
</dbReference>
<evidence type="ECO:0000313" key="6">
    <source>
        <dbReference type="Proteomes" id="UP000009080"/>
    </source>
</evidence>
<dbReference type="STRING" id="377629.TERTU_3427"/>
<dbReference type="OrthoDB" id="9768142at2"/>
<feature type="compositionally biased region" description="Low complexity" evidence="2">
    <location>
        <begin position="33"/>
        <end position="48"/>
    </location>
</feature>
<proteinExistence type="predicted"/>
<dbReference type="SMART" id="SM00028">
    <property type="entry name" value="TPR"/>
    <property type="match status" value="2"/>
</dbReference>
<dbReference type="InterPro" id="IPR032519">
    <property type="entry name" value="YbgF_tri"/>
</dbReference>
<feature type="chain" id="PRO_5002946587" evidence="3">
    <location>
        <begin position="20"/>
        <end position="254"/>
    </location>
</feature>
<dbReference type="RefSeq" id="WP_015817531.1">
    <property type="nucleotide sequence ID" value="NC_012997.1"/>
</dbReference>
<keyword evidence="1" id="KW-0802">TPR repeat</keyword>
<dbReference type="InterPro" id="IPR011990">
    <property type="entry name" value="TPR-like_helical_dom_sf"/>
</dbReference>
<dbReference type="Pfam" id="PF16331">
    <property type="entry name" value="TolA_bind_tri"/>
    <property type="match status" value="1"/>
</dbReference>
<accession>C5BQS7</accession>
<keyword evidence="6" id="KW-1185">Reference proteome</keyword>
<dbReference type="PROSITE" id="PS51257">
    <property type="entry name" value="PROKAR_LIPOPROTEIN"/>
    <property type="match status" value="1"/>
</dbReference>
<dbReference type="Pfam" id="PF13424">
    <property type="entry name" value="TPR_12"/>
    <property type="match status" value="1"/>
</dbReference>
<protein>
    <submittedName>
        <fullName evidence="5">Tetratricopeptide protein</fullName>
    </submittedName>
</protein>
<dbReference type="HOGENOM" id="CLU_044315_2_1_6"/>
<evidence type="ECO:0000313" key="5">
    <source>
        <dbReference type="EMBL" id="ACR11419.1"/>
    </source>
</evidence>
<feature type="signal peptide" evidence="3">
    <location>
        <begin position="1"/>
        <end position="19"/>
    </location>
</feature>
<reference evidence="5 6" key="1">
    <citation type="journal article" date="2009" name="PLoS ONE">
        <title>The complete genome of Teredinibacter turnerae T7901: an intracellular endosymbiont of marine wood-boring bivalves (shipworms).</title>
        <authorList>
            <person name="Yang J.C."/>
            <person name="Madupu R."/>
            <person name="Durkin A.S."/>
            <person name="Ekborg N.A."/>
            <person name="Pedamallu C.S."/>
            <person name="Hostetler J.B."/>
            <person name="Radune D."/>
            <person name="Toms B.S."/>
            <person name="Henrissat B."/>
            <person name="Coutinho P.M."/>
            <person name="Schwarz S."/>
            <person name="Field L."/>
            <person name="Trindade-Silva A.E."/>
            <person name="Soares C.A.G."/>
            <person name="Elshahawi S."/>
            <person name="Hanora A."/>
            <person name="Schmidt E.W."/>
            <person name="Haygood M.G."/>
            <person name="Posfai J."/>
            <person name="Benner J."/>
            <person name="Madinger C."/>
            <person name="Nove J."/>
            <person name="Anton B."/>
            <person name="Chaudhary K."/>
            <person name="Foster J."/>
            <person name="Holman A."/>
            <person name="Kumar S."/>
            <person name="Lessard P.A."/>
            <person name="Luyten Y.A."/>
            <person name="Slatko B."/>
            <person name="Wood N."/>
            <person name="Wu B."/>
            <person name="Teplitski M."/>
            <person name="Mougous J.D."/>
            <person name="Ward N."/>
            <person name="Eisen J.A."/>
            <person name="Badger J.H."/>
            <person name="Distel D.L."/>
        </authorList>
    </citation>
    <scope>NUCLEOTIDE SEQUENCE [LARGE SCALE GENOMIC DNA]</scope>
    <source>
        <strain evidence="6">ATCC 39867 / T7901</strain>
    </source>
</reference>
<dbReference type="AlphaFoldDB" id="C5BQS7"/>
<sequence length="254" mass="28036">MYRSILAAVSLTAACLSYAQVEVVDRSPSSRGTTQAPPSQPTQQTTTGNQQVAELYYQLQVLQQEVLELRGLVETQTHELKRLKQQRLDDYLDLDRRLSQLGSGAISSVASPAAASVPSASENAGTASPADELKSYRAAIDLVLKQQNYDAAVVKLKEHLQNYPKGRYAGNALYWLGEIYLLKGELETSRQWFSQLLSEFPDHPKVADAQFKLGKVHHLMGDDAQAKTLLERAARAKGNAGRLARDYLQENFGS</sequence>
<dbReference type="EMBL" id="CP001614">
    <property type="protein sequence ID" value="ACR11419.1"/>
    <property type="molecule type" value="Genomic_DNA"/>
</dbReference>
<dbReference type="Gene3D" id="1.25.40.10">
    <property type="entry name" value="Tetratricopeptide repeat domain"/>
    <property type="match status" value="1"/>
</dbReference>
<feature type="repeat" description="TPR" evidence="1">
    <location>
        <begin position="170"/>
        <end position="203"/>
    </location>
</feature>
<keyword evidence="3" id="KW-0732">Signal</keyword>
<dbReference type="Proteomes" id="UP000009080">
    <property type="component" value="Chromosome"/>
</dbReference>
<evidence type="ECO:0000259" key="4">
    <source>
        <dbReference type="Pfam" id="PF16331"/>
    </source>
</evidence>
<name>C5BQS7_TERTT</name>
<dbReference type="Gene3D" id="1.20.5.110">
    <property type="match status" value="1"/>
</dbReference>
<evidence type="ECO:0000256" key="3">
    <source>
        <dbReference type="SAM" id="SignalP"/>
    </source>
</evidence>
<organism evidence="5 6">
    <name type="scientific">Teredinibacter turnerae (strain ATCC 39867 / T7901)</name>
    <dbReference type="NCBI Taxonomy" id="377629"/>
    <lineage>
        <taxon>Bacteria</taxon>
        <taxon>Pseudomonadati</taxon>
        <taxon>Pseudomonadota</taxon>
        <taxon>Gammaproteobacteria</taxon>
        <taxon>Cellvibrionales</taxon>
        <taxon>Cellvibrionaceae</taxon>
        <taxon>Teredinibacter</taxon>
    </lineage>
</organism>
<dbReference type="PROSITE" id="PS50005">
    <property type="entry name" value="TPR"/>
    <property type="match status" value="1"/>
</dbReference>
<evidence type="ECO:0000256" key="1">
    <source>
        <dbReference type="PROSITE-ProRule" id="PRU00339"/>
    </source>
</evidence>
<dbReference type="eggNOG" id="COG1729">
    <property type="taxonomic scope" value="Bacteria"/>
</dbReference>
<feature type="region of interest" description="Disordered" evidence="2">
    <location>
        <begin position="27"/>
        <end position="48"/>
    </location>
</feature>
<gene>
    <name evidence="5" type="ordered locus">TERTU_3427</name>
</gene>
<feature type="domain" description="YbgF trimerisation" evidence="4">
    <location>
        <begin position="48"/>
        <end position="104"/>
    </location>
</feature>
<dbReference type="KEGG" id="ttu:TERTU_3427"/>
<dbReference type="SUPFAM" id="SSF48452">
    <property type="entry name" value="TPR-like"/>
    <property type="match status" value="1"/>
</dbReference>